<dbReference type="Pfam" id="PF13023">
    <property type="entry name" value="HD_3"/>
    <property type="match status" value="1"/>
</dbReference>
<reference evidence="4" key="2">
    <citation type="submission" date="2020-09" db="EMBL/GenBank/DDBJ databases">
        <authorList>
            <person name="Sun Q."/>
            <person name="Zhou Y."/>
        </authorList>
    </citation>
    <scope>NUCLEOTIDE SEQUENCE</scope>
    <source>
        <strain evidence="4">CGMCC 1.15371</strain>
    </source>
</reference>
<dbReference type="AlphaFoldDB" id="A0A8J2VUC5"/>
<dbReference type="EMBL" id="BMIR01000007">
    <property type="protein sequence ID" value="GGE40221.1"/>
    <property type="molecule type" value="Genomic_DNA"/>
</dbReference>
<organism evidence="4 5">
    <name type="scientific">Pullulanibacillus camelliae</name>
    <dbReference type="NCBI Taxonomy" id="1707096"/>
    <lineage>
        <taxon>Bacteria</taxon>
        <taxon>Bacillati</taxon>
        <taxon>Bacillota</taxon>
        <taxon>Bacilli</taxon>
        <taxon>Bacillales</taxon>
        <taxon>Sporolactobacillaceae</taxon>
        <taxon>Pullulanibacillus</taxon>
    </lineage>
</organism>
<proteinExistence type="predicted"/>
<protein>
    <submittedName>
        <fullName evidence="4">Haloacid dehalogenase</fullName>
    </submittedName>
</protein>
<dbReference type="PANTHER" id="PTHR11845:SF13">
    <property type="entry name" value="5'-DEOXYNUCLEOTIDASE HDDC2"/>
    <property type="match status" value="1"/>
</dbReference>
<evidence type="ECO:0000256" key="2">
    <source>
        <dbReference type="ARBA" id="ARBA00022801"/>
    </source>
</evidence>
<evidence type="ECO:0000256" key="1">
    <source>
        <dbReference type="ARBA" id="ARBA00022723"/>
    </source>
</evidence>
<gene>
    <name evidence="4" type="ORF">GCM10011391_18730</name>
</gene>
<dbReference type="Gene3D" id="1.10.3210.10">
    <property type="entry name" value="Hypothetical protein af1432"/>
    <property type="match status" value="1"/>
</dbReference>
<accession>A0A8J2VUC5</accession>
<comment type="caution">
    <text evidence="4">The sequence shown here is derived from an EMBL/GenBank/DDBJ whole genome shotgun (WGS) entry which is preliminary data.</text>
</comment>
<keyword evidence="2" id="KW-0378">Hydrolase</keyword>
<name>A0A8J2VUC5_9BACL</name>
<keyword evidence="1" id="KW-0479">Metal-binding</keyword>
<dbReference type="GO" id="GO:0005737">
    <property type="term" value="C:cytoplasm"/>
    <property type="evidence" value="ECO:0007669"/>
    <property type="project" value="TreeGrafter"/>
</dbReference>
<dbReference type="InterPro" id="IPR006674">
    <property type="entry name" value="HD_domain"/>
</dbReference>
<reference evidence="4" key="1">
    <citation type="journal article" date="2014" name="Int. J. Syst. Evol. Microbiol.">
        <title>Complete genome sequence of Corynebacterium casei LMG S-19264T (=DSM 44701T), isolated from a smear-ripened cheese.</title>
        <authorList>
            <consortium name="US DOE Joint Genome Institute (JGI-PGF)"/>
            <person name="Walter F."/>
            <person name="Albersmeier A."/>
            <person name="Kalinowski J."/>
            <person name="Ruckert C."/>
        </authorList>
    </citation>
    <scope>NUCLEOTIDE SEQUENCE</scope>
    <source>
        <strain evidence="4">CGMCC 1.15371</strain>
    </source>
</reference>
<evidence type="ECO:0000313" key="4">
    <source>
        <dbReference type="EMBL" id="GGE40221.1"/>
    </source>
</evidence>
<dbReference type="GO" id="GO:0002953">
    <property type="term" value="F:5'-deoxynucleotidase activity"/>
    <property type="evidence" value="ECO:0007669"/>
    <property type="project" value="InterPro"/>
</dbReference>
<evidence type="ECO:0000313" key="5">
    <source>
        <dbReference type="Proteomes" id="UP000628775"/>
    </source>
</evidence>
<dbReference type="InterPro" id="IPR039356">
    <property type="entry name" value="YfbR/HDDC2"/>
</dbReference>
<keyword evidence="5" id="KW-1185">Reference proteome</keyword>
<feature type="domain" description="HD" evidence="3">
    <location>
        <begin position="16"/>
        <end position="167"/>
    </location>
</feature>
<dbReference type="Proteomes" id="UP000628775">
    <property type="component" value="Unassembled WGS sequence"/>
</dbReference>
<dbReference type="SUPFAM" id="SSF109604">
    <property type="entry name" value="HD-domain/PDEase-like"/>
    <property type="match status" value="1"/>
</dbReference>
<dbReference type="GO" id="GO:0046872">
    <property type="term" value="F:metal ion binding"/>
    <property type="evidence" value="ECO:0007669"/>
    <property type="project" value="UniProtKB-KW"/>
</dbReference>
<dbReference type="PANTHER" id="PTHR11845">
    <property type="entry name" value="5'-DEOXYNUCLEOTIDASE HDDC2"/>
    <property type="match status" value="1"/>
</dbReference>
<evidence type="ECO:0000259" key="3">
    <source>
        <dbReference type="Pfam" id="PF13023"/>
    </source>
</evidence>
<sequence>MDTKIIQKILEVIHLAERLKKELRHSWLSNGRQESVAEHSWRLALIAVLVEPYLDHPVNLERLLTMSIIHDLVEAIAGDIPAFDTQQNQGLKEKKTHRELAAIETIRSTLPTELGQALYDSWIEFEEKATYEAKVAQAIDKLEAQLQHNEADITSWLDIEYQMVYRLKNHVSFDSFLQAFEQAIREEAEEKMTAARLE</sequence>